<keyword evidence="1" id="KW-1003">Cell membrane</keyword>
<dbReference type="PROSITE" id="PS50234">
    <property type="entry name" value="VWFA"/>
    <property type="match status" value="1"/>
</dbReference>
<keyword evidence="8" id="KW-1185">Reference proteome</keyword>
<reference evidence="7" key="1">
    <citation type="submission" date="2022-06" db="EMBL/GenBank/DDBJ databases">
        <title>Gracilimonas sp. CAU 1638 isolated from sea sediment.</title>
        <authorList>
            <person name="Kim W."/>
        </authorList>
    </citation>
    <scope>NUCLEOTIDE SEQUENCE</scope>
    <source>
        <strain evidence="7">CAU 1638</strain>
    </source>
</reference>
<dbReference type="Proteomes" id="UP001139125">
    <property type="component" value="Unassembled WGS sequence"/>
</dbReference>
<keyword evidence="3 5" id="KW-1133">Transmembrane helix</keyword>
<accession>A0A9X2L4M8</accession>
<dbReference type="Gene3D" id="3.40.50.410">
    <property type="entry name" value="von Willebrand factor, type A domain"/>
    <property type="match status" value="1"/>
</dbReference>
<evidence type="ECO:0000256" key="3">
    <source>
        <dbReference type="ARBA" id="ARBA00022989"/>
    </source>
</evidence>
<keyword evidence="2 5" id="KW-0812">Transmembrane</keyword>
<evidence type="ECO:0000256" key="4">
    <source>
        <dbReference type="ARBA" id="ARBA00023136"/>
    </source>
</evidence>
<comment type="caution">
    <text evidence="7">The sequence shown here is derived from an EMBL/GenBank/DDBJ whole genome shotgun (WGS) entry which is preliminary data.</text>
</comment>
<dbReference type="EMBL" id="JANDBC010000002">
    <property type="protein sequence ID" value="MCP9292276.1"/>
    <property type="molecule type" value="Genomic_DNA"/>
</dbReference>
<dbReference type="RefSeq" id="WP_255135157.1">
    <property type="nucleotide sequence ID" value="NZ_JANDBC010000002.1"/>
</dbReference>
<sequence>MIWEQPLFLWLLVLIPALIALMWWQSRRVRNWKKQYFSSELFSTLRKGFWPLGNRLKNISMLAGMFFLIAALAGPKIGTEVREVKRQGIDMLVALDLSASMNAEDVRPSRLEKAKFEINRLIERLRGDRVGLIVFTGEAYLQSPMTLDYSALRLFLDIADTEQMPSSATDFKSAMETALQAFNALEENATEAAKVLLIISDGEDHGQSYDEALNALVQEDISVYTLGVGTTDGTTIPLYEEGTGELIGYKRDNDGRVVTTELQPQILRSIANAGHGEYYSIERGNDGIDSFLARMDELEKGEFASQEYADYKNQYQWMGALALLFLCIYVLVPSYSSSNDK</sequence>
<dbReference type="SUPFAM" id="SSF53300">
    <property type="entry name" value="vWA-like"/>
    <property type="match status" value="1"/>
</dbReference>
<organism evidence="7 8">
    <name type="scientific">Gracilimonas sediminicola</name>
    <dbReference type="NCBI Taxonomy" id="2952158"/>
    <lineage>
        <taxon>Bacteria</taxon>
        <taxon>Pseudomonadati</taxon>
        <taxon>Balneolota</taxon>
        <taxon>Balneolia</taxon>
        <taxon>Balneolales</taxon>
        <taxon>Balneolaceae</taxon>
        <taxon>Gracilimonas</taxon>
    </lineage>
</organism>
<dbReference type="InterPro" id="IPR002035">
    <property type="entry name" value="VWF_A"/>
</dbReference>
<dbReference type="InterPro" id="IPR036465">
    <property type="entry name" value="vWFA_dom_sf"/>
</dbReference>
<proteinExistence type="predicted"/>
<feature type="transmembrane region" description="Helical" evidence="5">
    <location>
        <begin position="56"/>
        <end position="74"/>
    </location>
</feature>
<dbReference type="InterPro" id="IPR050768">
    <property type="entry name" value="UPF0353/GerABKA_families"/>
</dbReference>
<dbReference type="Pfam" id="PF13519">
    <property type="entry name" value="VWA_2"/>
    <property type="match status" value="1"/>
</dbReference>
<evidence type="ECO:0000256" key="1">
    <source>
        <dbReference type="ARBA" id="ARBA00022475"/>
    </source>
</evidence>
<feature type="transmembrane region" description="Helical" evidence="5">
    <location>
        <begin position="315"/>
        <end position="332"/>
    </location>
</feature>
<dbReference type="SMART" id="SM00327">
    <property type="entry name" value="VWA"/>
    <property type="match status" value="1"/>
</dbReference>
<evidence type="ECO:0000256" key="5">
    <source>
        <dbReference type="SAM" id="Phobius"/>
    </source>
</evidence>
<protein>
    <submittedName>
        <fullName evidence="7">VWA domain-containing protein</fullName>
    </submittedName>
</protein>
<feature type="transmembrane region" description="Helical" evidence="5">
    <location>
        <begin position="6"/>
        <end position="24"/>
    </location>
</feature>
<evidence type="ECO:0000259" key="6">
    <source>
        <dbReference type="PROSITE" id="PS50234"/>
    </source>
</evidence>
<dbReference type="PANTHER" id="PTHR22550:SF5">
    <property type="entry name" value="LEUCINE ZIPPER PROTEIN 4"/>
    <property type="match status" value="1"/>
</dbReference>
<feature type="domain" description="VWFA" evidence="6">
    <location>
        <begin position="90"/>
        <end position="295"/>
    </location>
</feature>
<gene>
    <name evidence="7" type="ORF">NM125_11880</name>
</gene>
<name>A0A9X2L4M8_9BACT</name>
<dbReference type="PANTHER" id="PTHR22550">
    <property type="entry name" value="SPORE GERMINATION PROTEIN"/>
    <property type="match status" value="1"/>
</dbReference>
<dbReference type="AlphaFoldDB" id="A0A9X2L4M8"/>
<evidence type="ECO:0000313" key="8">
    <source>
        <dbReference type="Proteomes" id="UP001139125"/>
    </source>
</evidence>
<keyword evidence="4 5" id="KW-0472">Membrane</keyword>
<evidence type="ECO:0000256" key="2">
    <source>
        <dbReference type="ARBA" id="ARBA00022692"/>
    </source>
</evidence>
<evidence type="ECO:0000313" key="7">
    <source>
        <dbReference type="EMBL" id="MCP9292276.1"/>
    </source>
</evidence>